<feature type="binding site" evidence="8">
    <location>
        <begin position="277"/>
        <end position="279"/>
    </location>
    <ligand>
        <name>ATP</name>
        <dbReference type="ChEBI" id="CHEBI:30616"/>
    </ligand>
</feature>
<keyword evidence="6 8" id="KW-0067">ATP-binding</keyword>
<dbReference type="SUPFAM" id="SSF53067">
    <property type="entry name" value="Actin-like ATPase domain"/>
    <property type="match status" value="2"/>
</dbReference>
<dbReference type="Pfam" id="PF00871">
    <property type="entry name" value="Acetate_kinase"/>
    <property type="match status" value="1"/>
</dbReference>
<dbReference type="GO" id="GO:0008776">
    <property type="term" value="F:acetate kinase activity"/>
    <property type="evidence" value="ECO:0007669"/>
    <property type="project" value="UniProtKB-UniRule"/>
</dbReference>
<dbReference type="InterPro" id="IPR023865">
    <property type="entry name" value="Aliphatic_acid_kinase_CS"/>
</dbReference>
<evidence type="ECO:0000256" key="4">
    <source>
        <dbReference type="ARBA" id="ARBA00022741"/>
    </source>
</evidence>
<dbReference type="PANTHER" id="PTHR21060:SF17">
    <property type="entry name" value="PROPIONATE KINASE"/>
    <property type="match status" value="1"/>
</dbReference>
<comment type="function">
    <text evidence="8">Catalyzes the formation of acetyl phosphate from acetate and ATP. Can also catalyze the reverse reaction.</text>
</comment>
<dbReference type="UniPathway" id="UPA00340">
    <property type="reaction ID" value="UER00458"/>
</dbReference>
<dbReference type="CDD" id="cd24010">
    <property type="entry name" value="ASKHA_NBD_AcK_PK"/>
    <property type="match status" value="1"/>
</dbReference>
<dbReference type="PANTHER" id="PTHR21060">
    <property type="entry name" value="ACETATE KINASE"/>
    <property type="match status" value="1"/>
</dbReference>
<keyword evidence="5 8" id="KW-0418">Kinase</keyword>
<evidence type="ECO:0000313" key="10">
    <source>
        <dbReference type="EMBL" id="ROQ21547.1"/>
    </source>
</evidence>
<feature type="binding site" evidence="8">
    <location>
        <begin position="202"/>
        <end position="206"/>
    </location>
    <ligand>
        <name>ATP</name>
        <dbReference type="ChEBI" id="CHEBI:30616"/>
    </ligand>
</feature>
<dbReference type="PROSITE" id="PS01075">
    <property type="entry name" value="ACETATE_KINASE_1"/>
    <property type="match status" value="1"/>
</dbReference>
<dbReference type="NCBIfam" id="TIGR00016">
    <property type="entry name" value="ackA"/>
    <property type="match status" value="1"/>
</dbReference>
<feature type="binding site" evidence="8">
    <location>
        <begin position="325"/>
        <end position="329"/>
    </location>
    <ligand>
        <name>ATP</name>
        <dbReference type="ChEBI" id="CHEBI:30616"/>
    </ligand>
</feature>
<comment type="caution">
    <text evidence="10">The sequence shown here is derived from an EMBL/GenBank/DDBJ whole genome shotgun (WGS) entry which is preliminary data.</text>
</comment>
<accession>A0A3N1P2W4</accession>
<dbReference type="GO" id="GO:0005524">
    <property type="term" value="F:ATP binding"/>
    <property type="evidence" value="ECO:0007669"/>
    <property type="project" value="UniProtKB-KW"/>
</dbReference>
<keyword evidence="8" id="KW-0963">Cytoplasm</keyword>
<name>A0A3N1P2W4_9GAMM</name>
<feature type="active site" description="Proton donor/acceptor" evidence="8">
    <location>
        <position position="142"/>
    </location>
</feature>
<dbReference type="Proteomes" id="UP000273643">
    <property type="component" value="Unassembled WGS sequence"/>
</dbReference>
<keyword evidence="4 8" id="KW-0547">Nucleotide-binding</keyword>
<dbReference type="InterPro" id="IPR000890">
    <property type="entry name" value="Aliphatic_acid_kin_short-chain"/>
</dbReference>
<reference evidence="10 11" key="1">
    <citation type="submission" date="2018-11" db="EMBL/GenBank/DDBJ databases">
        <title>Genomic Encyclopedia of Type Strains, Phase IV (KMG-IV): sequencing the most valuable type-strain genomes for metagenomic binning, comparative biology and taxonomic classification.</title>
        <authorList>
            <person name="Goeker M."/>
        </authorList>
    </citation>
    <scope>NUCLEOTIDE SEQUENCE [LARGE SCALE GENOMIC DNA]</scope>
    <source>
        <strain evidence="10 11">DSM 16974</strain>
    </source>
</reference>
<dbReference type="AlphaFoldDB" id="A0A3N1P2W4"/>
<dbReference type="PRINTS" id="PR00471">
    <property type="entry name" value="ACETATEKNASE"/>
</dbReference>
<gene>
    <name evidence="8" type="primary">ackA</name>
    <name evidence="10" type="ORF">EDC38_2171</name>
</gene>
<dbReference type="PIRSF" id="PIRSF000722">
    <property type="entry name" value="Acetate_prop_kin"/>
    <property type="match status" value="1"/>
</dbReference>
<dbReference type="GO" id="GO:0006083">
    <property type="term" value="P:acetate metabolic process"/>
    <property type="evidence" value="ECO:0007669"/>
    <property type="project" value="TreeGrafter"/>
</dbReference>
<evidence type="ECO:0000256" key="3">
    <source>
        <dbReference type="ARBA" id="ARBA00022723"/>
    </source>
</evidence>
<feature type="site" description="Transition state stabilizer" evidence="8">
    <location>
        <position position="174"/>
    </location>
</feature>
<evidence type="ECO:0000256" key="7">
    <source>
        <dbReference type="ARBA" id="ARBA00022842"/>
    </source>
</evidence>
<feature type="binding site" evidence="8">
    <location>
        <position position="17"/>
    </location>
    <ligand>
        <name>ATP</name>
        <dbReference type="ChEBI" id="CHEBI:30616"/>
    </ligand>
</feature>
<evidence type="ECO:0000256" key="8">
    <source>
        <dbReference type="HAMAP-Rule" id="MF_00020"/>
    </source>
</evidence>
<sequence>MVRSPVLVINSGSSSLKFSVFDMHTGREVLAGLAERLGSPEALMSWQGEGAKQHRAIPDQGHDGALREVHSLLDDVGTLVAIGHRVVHGGEAFSGSVVIDEAVIEGIEGCASLAPLHNPANLLGIRAMQRLYPSVPQVAVFDTAFHQSLAPEAYLYAIPIRLYREQRVRRYGFHGTSHQYVAGEAVHRLELDPQDHGLITAHLGNGCSAAAIHNGRSVDTTMGMTPLEGLVMGTRSGDVDPGLHEFLAEKLGLTLAEITAMLNRESGLLGLSALSNDMRTLTEAAQSGNGDAQRAIEVFCFRLARQIGALAASLPRLDALVFTGGIGENAAPVREQVLKRLPLFGFECDTALNNQHGDDRGRINAPGTTTAVVIPTREEWMIANDAFQLTHPSSGVE</sequence>
<dbReference type="GO" id="GO:0005829">
    <property type="term" value="C:cytosol"/>
    <property type="evidence" value="ECO:0007669"/>
    <property type="project" value="TreeGrafter"/>
</dbReference>
<evidence type="ECO:0000256" key="5">
    <source>
        <dbReference type="ARBA" id="ARBA00022777"/>
    </source>
</evidence>
<keyword evidence="7 8" id="KW-0460">Magnesium</keyword>
<dbReference type="EMBL" id="RJUK01000001">
    <property type="protein sequence ID" value="ROQ21547.1"/>
    <property type="molecule type" value="Genomic_DNA"/>
</dbReference>
<comment type="similarity">
    <text evidence="1 8 9">Belongs to the acetokinase family.</text>
</comment>
<dbReference type="HAMAP" id="MF_00020">
    <property type="entry name" value="Acetate_kinase"/>
    <property type="match status" value="1"/>
</dbReference>
<dbReference type="EC" id="2.7.2.1" evidence="8"/>
<comment type="catalytic activity">
    <reaction evidence="8">
        <text>acetate + ATP = acetyl phosphate + ADP</text>
        <dbReference type="Rhea" id="RHEA:11352"/>
        <dbReference type="ChEBI" id="CHEBI:22191"/>
        <dbReference type="ChEBI" id="CHEBI:30089"/>
        <dbReference type="ChEBI" id="CHEBI:30616"/>
        <dbReference type="ChEBI" id="CHEBI:456216"/>
        <dbReference type="EC" id="2.7.2.1"/>
    </reaction>
</comment>
<organism evidence="10 11">
    <name type="scientific">Marinimicrobium koreense</name>
    <dbReference type="NCBI Taxonomy" id="306545"/>
    <lineage>
        <taxon>Bacteria</taxon>
        <taxon>Pseudomonadati</taxon>
        <taxon>Pseudomonadota</taxon>
        <taxon>Gammaproteobacteria</taxon>
        <taxon>Cellvibrionales</taxon>
        <taxon>Cellvibrionaceae</taxon>
        <taxon>Marinimicrobium</taxon>
    </lineage>
</organism>
<dbReference type="InterPro" id="IPR043129">
    <property type="entry name" value="ATPase_NBD"/>
</dbReference>
<keyword evidence="3 8" id="KW-0479">Metal-binding</keyword>
<feature type="site" description="Transition state stabilizer" evidence="8">
    <location>
        <position position="235"/>
    </location>
</feature>
<evidence type="ECO:0000256" key="1">
    <source>
        <dbReference type="ARBA" id="ARBA00008748"/>
    </source>
</evidence>
<keyword evidence="2 8" id="KW-0808">Transferase</keyword>
<dbReference type="Gene3D" id="3.30.420.40">
    <property type="match status" value="2"/>
</dbReference>
<evidence type="ECO:0000256" key="2">
    <source>
        <dbReference type="ARBA" id="ARBA00022679"/>
    </source>
</evidence>
<dbReference type="RefSeq" id="WP_123638523.1">
    <property type="nucleotide sequence ID" value="NZ_RJUK01000001.1"/>
</dbReference>
<evidence type="ECO:0000313" key="11">
    <source>
        <dbReference type="Proteomes" id="UP000273643"/>
    </source>
</evidence>
<feature type="binding site" evidence="8">
    <location>
        <position position="378"/>
    </location>
    <ligand>
        <name>Mg(2+)</name>
        <dbReference type="ChEBI" id="CHEBI:18420"/>
    </ligand>
</feature>
<dbReference type="OrthoDB" id="9802453at2"/>
<evidence type="ECO:0000256" key="9">
    <source>
        <dbReference type="RuleBase" id="RU003835"/>
    </source>
</evidence>
<dbReference type="PROSITE" id="PS01076">
    <property type="entry name" value="ACETATE_KINASE_2"/>
    <property type="match status" value="1"/>
</dbReference>
<comment type="cofactor">
    <cofactor evidence="8">
        <name>Mg(2+)</name>
        <dbReference type="ChEBI" id="CHEBI:18420"/>
    </cofactor>
    <cofactor evidence="8">
        <name>Mn(2+)</name>
        <dbReference type="ChEBI" id="CHEBI:29035"/>
    </cofactor>
    <text evidence="8">Mg(2+). Can also accept Mn(2+).</text>
</comment>
<dbReference type="GO" id="GO:0006085">
    <property type="term" value="P:acetyl-CoA biosynthetic process"/>
    <property type="evidence" value="ECO:0007669"/>
    <property type="project" value="UniProtKB-UniRule"/>
</dbReference>
<comment type="subcellular location">
    <subcellularLocation>
        <location evidence="8">Cytoplasm</location>
    </subcellularLocation>
</comment>
<feature type="binding site" evidence="8">
    <location>
        <position position="10"/>
    </location>
    <ligand>
        <name>Mg(2+)</name>
        <dbReference type="ChEBI" id="CHEBI:18420"/>
    </ligand>
</feature>
<comment type="pathway">
    <text evidence="8">Metabolic intermediate biosynthesis; acetyl-CoA biosynthesis; acetyl-CoA from acetate: step 1/2.</text>
</comment>
<proteinExistence type="inferred from homology"/>
<keyword evidence="11" id="KW-1185">Reference proteome</keyword>
<feature type="binding site" evidence="8">
    <location>
        <position position="85"/>
    </location>
    <ligand>
        <name>substrate</name>
    </ligand>
</feature>
<evidence type="ECO:0000256" key="6">
    <source>
        <dbReference type="ARBA" id="ARBA00022840"/>
    </source>
</evidence>
<comment type="subunit">
    <text evidence="8">Homodimer.</text>
</comment>
<dbReference type="InterPro" id="IPR004372">
    <property type="entry name" value="Ac/propionate_kinase"/>
</dbReference>
<dbReference type="GO" id="GO:0000287">
    <property type="term" value="F:magnesium ion binding"/>
    <property type="evidence" value="ECO:0007669"/>
    <property type="project" value="UniProtKB-UniRule"/>
</dbReference>
<protein>
    <recommendedName>
        <fullName evidence="8">Acetate kinase</fullName>
        <ecNumber evidence="8">2.7.2.1</ecNumber>
    </recommendedName>
    <alternativeName>
        <fullName evidence="8">Acetokinase</fullName>
    </alternativeName>
</protein>